<dbReference type="Proteomes" id="UP001054837">
    <property type="component" value="Unassembled WGS sequence"/>
</dbReference>
<dbReference type="AlphaFoldDB" id="A0AAV4SJX3"/>
<comment type="caution">
    <text evidence="1">The sequence shown here is derived from an EMBL/GenBank/DDBJ whole genome shotgun (WGS) entry which is preliminary data.</text>
</comment>
<gene>
    <name evidence="1" type="ORF">CDAR_106311</name>
</gene>
<name>A0AAV4SJX3_9ARAC</name>
<organism evidence="1 2">
    <name type="scientific">Caerostris darwini</name>
    <dbReference type="NCBI Taxonomy" id="1538125"/>
    <lineage>
        <taxon>Eukaryota</taxon>
        <taxon>Metazoa</taxon>
        <taxon>Ecdysozoa</taxon>
        <taxon>Arthropoda</taxon>
        <taxon>Chelicerata</taxon>
        <taxon>Arachnida</taxon>
        <taxon>Araneae</taxon>
        <taxon>Araneomorphae</taxon>
        <taxon>Entelegynae</taxon>
        <taxon>Araneoidea</taxon>
        <taxon>Araneidae</taxon>
        <taxon>Caerostris</taxon>
    </lineage>
</organism>
<sequence length="126" mass="14142">MVKKNKRKDNCLILKLKLHIYGAVLNIPLFHPLRAEAANGINSFLPLPQFHPPPTNEGARVVSKTALLPVLRLRIHLAIGETSHRLGRPLLWTKIVRPDPPPTPQATPHSDLSTGRCRLKSFERIC</sequence>
<keyword evidence="2" id="KW-1185">Reference proteome</keyword>
<protein>
    <submittedName>
        <fullName evidence="1">Uncharacterized protein</fullName>
    </submittedName>
</protein>
<evidence type="ECO:0000313" key="1">
    <source>
        <dbReference type="EMBL" id="GIY33146.1"/>
    </source>
</evidence>
<accession>A0AAV4SJX3</accession>
<dbReference type="EMBL" id="BPLQ01007907">
    <property type="protein sequence ID" value="GIY33146.1"/>
    <property type="molecule type" value="Genomic_DNA"/>
</dbReference>
<reference evidence="1 2" key="1">
    <citation type="submission" date="2021-06" db="EMBL/GenBank/DDBJ databases">
        <title>Caerostris darwini draft genome.</title>
        <authorList>
            <person name="Kono N."/>
            <person name="Arakawa K."/>
        </authorList>
    </citation>
    <scope>NUCLEOTIDE SEQUENCE [LARGE SCALE GENOMIC DNA]</scope>
</reference>
<evidence type="ECO:0000313" key="2">
    <source>
        <dbReference type="Proteomes" id="UP001054837"/>
    </source>
</evidence>
<proteinExistence type="predicted"/>